<reference evidence="4" key="2">
    <citation type="submission" date="2014-06" db="EMBL/GenBank/DDBJ databases">
        <authorList>
            <person name="Genoscope - CEA"/>
        </authorList>
    </citation>
    <scope>NUCLEOTIDE SEQUENCE</scope>
</reference>
<dbReference type="Pfam" id="PF13540">
    <property type="entry name" value="RCC1_2"/>
    <property type="match status" value="1"/>
</dbReference>
<evidence type="ECO:0000313" key="5">
    <source>
        <dbReference type="Proteomes" id="UP000028999"/>
    </source>
</evidence>
<dbReference type="Gramene" id="CDY29627">
    <property type="protein sequence ID" value="CDY29627"/>
    <property type="gene ID" value="GSBRNA2T00043378001"/>
</dbReference>
<dbReference type="AlphaFoldDB" id="A0A078GWR1"/>
<protein>
    <submittedName>
        <fullName evidence="3">(rape) hypothetical protein</fullName>
    </submittedName>
    <submittedName>
        <fullName evidence="4">BnaA05g15430D protein</fullName>
    </submittedName>
</protein>
<sequence length="139" mass="15495">MWRCGDYGRLGLGSLESQWTPSVCSALSDHSIRALSCSRAHTLFLTETRRVFATGLNDCGQLGVSDVNTHALEPLEVSGIENDILHISAGYNHSAAVTGKYKHSVLHYIVMELIHDLLHAKHDLLVQYCMLFLLSHIFF</sequence>
<dbReference type="InterPro" id="IPR000408">
    <property type="entry name" value="Reg_chr_condens"/>
</dbReference>
<organism evidence="4 5">
    <name type="scientific">Brassica napus</name>
    <name type="common">Rape</name>
    <dbReference type="NCBI Taxonomy" id="3708"/>
    <lineage>
        <taxon>Eukaryota</taxon>
        <taxon>Viridiplantae</taxon>
        <taxon>Streptophyta</taxon>
        <taxon>Embryophyta</taxon>
        <taxon>Tracheophyta</taxon>
        <taxon>Spermatophyta</taxon>
        <taxon>Magnoliopsida</taxon>
        <taxon>eudicotyledons</taxon>
        <taxon>Gunneridae</taxon>
        <taxon>Pentapetalae</taxon>
        <taxon>rosids</taxon>
        <taxon>malvids</taxon>
        <taxon>Brassicales</taxon>
        <taxon>Brassicaceae</taxon>
        <taxon>Brassiceae</taxon>
        <taxon>Brassica</taxon>
    </lineage>
</organism>
<dbReference type="PANTHER" id="PTHR22872:SF2">
    <property type="entry name" value="INHIBITOR OF BRUTON TYROSINE KINASE"/>
    <property type="match status" value="1"/>
</dbReference>
<dbReference type="InterPro" id="IPR009091">
    <property type="entry name" value="RCC1/BLIP-II"/>
</dbReference>
<keyword evidence="1" id="KW-0677">Repeat</keyword>
<dbReference type="STRING" id="3708.A0A078GWR1"/>
<dbReference type="InterPro" id="IPR051625">
    <property type="entry name" value="Signaling_Regulatory_Domain"/>
</dbReference>
<dbReference type="Proteomes" id="UP000028999">
    <property type="component" value="Unassembled WGS sequence"/>
</dbReference>
<evidence type="ECO:0000256" key="2">
    <source>
        <dbReference type="PROSITE-ProRule" id="PRU00235"/>
    </source>
</evidence>
<reference evidence="3" key="3">
    <citation type="submission" date="2021-01" db="EMBL/GenBank/DDBJ databases">
        <authorList>
            <consortium name="Genoscope - CEA"/>
            <person name="William W."/>
        </authorList>
    </citation>
    <scope>NUCLEOTIDE SEQUENCE</scope>
</reference>
<gene>
    <name evidence="4" type="primary">BnaA05g15430D</name>
    <name evidence="3" type="ORF">DARMORV10_A05P19680.1</name>
    <name evidence="4" type="ORF">GSBRNA2T00043378001</name>
</gene>
<evidence type="ECO:0000313" key="4">
    <source>
        <dbReference type="EMBL" id="CDY29627.1"/>
    </source>
</evidence>
<proteinExistence type="predicted"/>
<accession>A0A078GWR1</accession>
<feature type="repeat" description="RCC1" evidence="2">
    <location>
        <begin position="49"/>
        <end position="100"/>
    </location>
</feature>
<evidence type="ECO:0000256" key="1">
    <source>
        <dbReference type="ARBA" id="ARBA00022737"/>
    </source>
</evidence>
<dbReference type="PANTHER" id="PTHR22872">
    <property type="entry name" value="BTK-BINDING PROTEIN-RELATED"/>
    <property type="match status" value="1"/>
</dbReference>
<dbReference type="Proteomes" id="UP001295469">
    <property type="component" value="Chromosome A05"/>
</dbReference>
<name>A0A078GWR1_BRANA</name>
<dbReference type="SUPFAM" id="SSF50985">
    <property type="entry name" value="RCC1/BLIP-II"/>
    <property type="match status" value="1"/>
</dbReference>
<reference evidence="4 5" key="1">
    <citation type="journal article" date="2014" name="Science">
        <title>Plant genetics. Early allopolyploid evolution in the post-Neolithic Brassica napus oilseed genome.</title>
        <authorList>
            <person name="Chalhoub B."/>
            <person name="Denoeud F."/>
            <person name="Liu S."/>
            <person name="Parkin I.A."/>
            <person name="Tang H."/>
            <person name="Wang X."/>
            <person name="Chiquet J."/>
            <person name="Belcram H."/>
            <person name="Tong C."/>
            <person name="Samans B."/>
            <person name="Correa M."/>
            <person name="Da Silva C."/>
            <person name="Just J."/>
            <person name="Falentin C."/>
            <person name="Koh C.S."/>
            <person name="Le Clainche I."/>
            <person name="Bernard M."/>
            <person name="Bento P."/>
            <person name="Noel B."/>
            <person name="Labadie K."/>
            <person name="Alberti A."/>
            <person name="Charles M."/>
            <person name="Arnaud D."/>
            <person name="Guo H."/>
            <person name="Daviaud C."/>
            <person name="Alamery S."/>
            <person name="Jabbari K."/>
            <person name="Zhao M."/>
            <person name="Edger P.P."/>
            <person name="Chelaifa H."/>
            <person name="Tack D."/>
            <person name="Lassalle G."/>
            <person name="Mestiri I."/>
            <person name="Schnel N."/>
            <person name="Le Paslier M.C."/>
            <person name="Fan G."/>
            <person name="Renault V."/>
            <person name="Bayer P.E."/>
            <person name="Golicz A.A."/>
            <person name="Manoli S."/>
            <person name="Lee T.H."/>
            <person name="Thi V.H."/>
            <person name="Chalabi S."/>
            <person name="Hu Q."/>
            <person name="Fan C."/>
            <person name="Tollenaere R."/>
            <person name="Lu Y."/>
            <person name="Battail C."/>
            <person name="Shen J."/>
            <person name="Sidebottom C.H."/>
            <person name="Wang X."/>
            <person name="Canaguier A."/>
            <person name="Chauveau A."/>
            <person name="Berard A."/>
            <person name="Deniot G."/>
            <person name="Guan M."/>
            <person name="Liu Z."/>
            <person name="Sun F."/>
            <person name="Lim Y.P."/>
            <person name="Lyons E."/>
            <person name="Town C.D."/>
            <person name="Bancroft I."/>
            <person name="Wang X."/>
            <person name="Meng J."/>
            <person name="Ma J."/>
            <person name="Pires J.C."/>
            <person name="King G.J."/>
            <person name="Brunel D."/>
            <person name="Delourme R."/>
            <person name="Renard M."/>
            <person name="Aury J.M."/>
            <person name="Adams K.L."/>
            <person name="Batley J."/>
            <person name="Snowdon R.J."/>
            <person name="Tost J."/>
            <person name="Edwards D."/>
            <person name="Zhou Y."/>
            <person name="Hua W."/>
            <person name="Sharpe A.G."/>
            <person name="Paterson A.H."/>
            <person name="Guan C."/>
            <person name="Wincker P."/>
        </authorList>
    </citation>
    <scope>NUCLEOTIDE SEQUENCE [LARGE SCALE GENOMIC DNA]</scope>
    <source>
        <strain evidence="5">cv. Darmor-bzh</strain>
    </source>
</reference>
<dbReference type="PaxDb" id="3708-A0A078GWR1"/>
<dbReference type="PROSITE" id="PS50012">
    <property type="entry name" value="RCC1_3"/>
    <property type="match status" value="2"/>
</dbReference>
<keyword evidence="5" id="KW-1185">Reference proteome</keyword>
<feature type="repeat" description="RCC1" evidence="2">
    <location>
        <begin position="1"/>
        <end position="48"/>
    </location>
</feature>
<evidence type="ECO:0000313" key="3">
    <source>
        <dbReference type="EMBL" id="CAF2097672.1"/>
    </source>
</evidence>
<dbReference type="EMBL" id="LK032240">
    <property type="protein sequence ID" value="CDY29627.1"/>
    <property type="molecule type" value="Genomic_DNA"/>
</dbReference>
<dbReference type="EMBL" id="HG994359">
    <property type="protein sequence ID" value="CAF2097672.1"/>
    <property type="molecule type" value="Genomic_DNA"/>
</dbReference>
<dbReference type="Gene3D" id="2.130.10.30">
    <property type="entry name" value="Regulator of chromosome condensation 1/beta-lactamase-inhibitor protein II"/>
    <property type="match status" value="1"/>
</dbReference>